<dbReference type="AlphaFoldDB" id="A0A090KLG5"/>
<dbReference type="HOGENOM" id="CLU_053124_0_0_6"/>
<dbReference type="KEGG" id="awd:AWOD_I_2323"/>
<name>A0A090KLG5_9GAMM</name>
<reference evidence="2" key="1">
    <citation type="submission" date="2014-09" db="EMBL/GenBank/DDBJ databases">
        <authorList>
            <person name="Hjerde E."/>
        </authorList>
    </citation>
    <scope>NUCLEOTIDE SEQUENCE [LARGE SCALE GENOMIC DNA]</scope>
    <source>
        <strain evidence="2">06/09/139</strain>
    </source>
</reference>
<proteinExistence type="predicted"/>
<evidence type="ECO:0000313" key="1">
    <source>
        <dbReference type="EMBL" id="CED72379.1"/>
    </source>
</evidence>
<keyword evidence="2" id="KW-1185">Reference proteome</keyword>
<gene>
    <name evidence="1" type="primary">mshN</name>
    <name evidence="1" type="ORF">AWOD_I_2323</name>
</gene>
<dbReference type="EMBL" id="LN554846">
    <property type="protein sequence ID" value="CED72379.1"/>
    <property type="molecule type" value="Genomic_DNA"/>
</dbReference>
<dbReference type="InterPro" id="IPR011990">
    <property type="entry name" value="TPR-like_helical_dom_sf"/>
</dbReference>
<sequence length="370" mass="40762">MSATNKALLNITKQKLNEDDKKTLLPANVPDIESRYKAPFFFAIGVVSSLCLIGWASVNHSFESVQENIDVASTPSNEINSLEGSDASLALFASSPTTKNTIQEVSSIYIEPSQGVIDVVKAQEKAVHKKQELTSSPPEQIVNVNTGVPALKSASVIPNTVRENASEEFYVQEVELLPSELAKKSREAASKSLDRSDFKSAIKEFYTVLKYQPNDEESRKKLAALLYGKRNAKEAASVLQQGIKLDHDSVSLRLALASLLQKEEQSEAALSVLEYVPVEASIDYLATRGGLAQKLKFIDLAEESYQTLVVKAPENGRWWLGLAIAYERKAQTQEAYKTYKIALMTPGLSRSSQAFVRDRIKLLATMEGNE</sequence>
<accession>A0A090KLG5</accession>
<dbReference type="SUPFAM" id="SSF48452">
    <property type="entry name" value="TPR-like"/>
    <property type="match status" value="1"/>
</dbReference>
<dbReference type="Proteomes" id="UP000032427">
    <property type="component" value="Chromosome 1"/>
</dbReference>
<dbReference type="Pfam" id="PF13432">
    <property type="entry name" value="TPR_16"/>
    <property type="match status" value="1"/>
</dbReference>
<dbReference type="PATRIC" id="fig|80852.17.peg.2404"/>
<evidence type="ECO:0000313" key="2">
    <source>
        <dbReference type="Proteomes" id="UP000032427"/>
    </source>
</evidence>
<dbReference type="Gene3D" id="1.25.40.10">
    <property type="entry name" value="Tetratricopeptide repeat domain"/>
    <property type="match status" value="2"/>
</dbReference>
<dbReference type="STRING" id="80852.AWOD_I_2323"/>
<organism evidence="1 2">
    <name type="scientific">Aliivibrio wodanis</name>
    <dbReference type="NCBI Taxonomy" id="80852"/>
    <lineage>
        <taxon>Bacteria</taxon>
        <taxon>Pseudomonadati</taxon>
        <taxon>Pseudomonadota</taxon>
        <taxon>Gammaproteobacteria</taxon>
        <taxon>Vibrionales</taxon>
        <taxon>Vibrionaceae</taxon>
        <taxon>Aliivibrio</taxon>
    </lineage>
</organism>
<protein>
    <submittedName>
        <fullName evidence="1">Type IV pilus, MSHA biogenesis protein MshN</fullName>
    </submittedName>
</protein>